<proteinExistence type="predicted"/>
<evidence type="ECO:0000256" key="5">
    <source>
        <dbReference type="ARBA" id="ARBA00047942"/>
    </source>
</evidence>
<dbReference type="PANTHER" id="PTHR33841">
    <property type="entry name" value="DNA METHYLTRANSFERASE YEEA-RELATED"/>
    <property type="match status" value="1"/>
</dbReference>
<keyword evidence="3" id="KW-0808">Transferase</keyword>
<dbReference type="InterPro" id="IPR011639">
    <property type="entry name" value="MethylTrfase_TaqI-like_dom"/>
</dbReference>
<dbReference type="RefSeq" id="WP_127612456.1">
    <property type="nucleotide sequence ID" value="NZ_RXOL01000003.1"/>
</dbReference>
<protein>
    <recommendedName>
        <fullName evidence="1">site-specific DNA-methyltransferase (adenine-specific)</fullName>
        <ecNumber evidence="1">2.1.1.72</ecNumber>
    </recommendedName>
</protein>
<dbReference type="Proteomes" id="UP000283003">
    <property type="component" value="Unassembled WGS sequence"/>
</dbReference>
<organism evidence="8 9">
    <name type="scientific">Croceicoccus ponticola</name>
    <dbReference type="NCBI Taxonomy" id="2217664"/>
    <lineage>
        <taxon>Bacteria</taxon>
        <taxon>Pseudomonadati</taxon>
        <taxon>Pseudomonadota</taxon>
        <taxon>Alphaproteobacteria</taxon>
        <taxon>Sphingomonadales</taxon>
        <taxon>Erythrobacteraceae</taxon>
        <taxon>Croceicoccus</taxon>
    </lineage>
</organism>
<dbReference type="EC" id="2.1.1.72" evidence="1"/>
<reference evidence="8 9" key="1">
    <citation type="submission" date="2018-12" db="EMBL/GenBank/DDBJ databases">
        <title>Croceicoccus ponticola sp. nov., a lipolytic bacterium isolated from seawater.</title>
        <authorList>
            <person name="Yoon J.-H."/>
        </authorList>
    </citation>
    <scope>NUCLEOTIDE SEQUENCE [LARGE SCALE GENOMIC DNA]</scope>
    <source>
        <strain evidence="8 9">GM-16</strain>
    </source>
</reference>
<comment type="catalytic activity">
    <reaction evidence="5">
        <text>a 2'-deoxyadenosine in DNA + S-adenosyl-L-methionine = an N(6)-methyl-2'-deoxyadenosine in DNA + S-adenosyl-L-homocysteine + H(+)</text>
        <dbReference type="Rhea" id="RHEA:15197"/>
        <dbReference type="Rhea" id="RHEA-COMP:12418"/>
        <dbReference type="Rhea" id="RHEA-COMP:12419"/>
        <dbReference type="ChEBI" id="CHEBI:15378"/>
        <dbReference type="ChEBI" id="CHEBI:57856"/>
        <dbReference type="ChEBI" id="CHEBI:59789"/>
        <dbReference type="ChEBI" id="CHEBI:90615"/>
        <dbReference type="ChEBI" id="CHEBI:90616"/>
        <dbReference type="EC" id="2.1.1.72"/>
    </reaction>
</comment>
<dbReference type="InterPro" id="IPR029063">
    <property type="entry name" value="SAM-dependent_MTases_sf"/>
</dbReference>
<dbReference type="GO" id="GO:0032259">
    <property type="term" value="P:methylation"/>
    <property type="evidence" value="ECO:0007669"/>
    <property type="project" value="UniProtKB-KW"/>
</dbReference>
<dbReference type="OrthoDB" id="9806213at2"/>
<evidence type="ECO:0000256" key="1">
    <source>
        <dbReference type="ARBA" id="ARBA00011900"/>
    </source>
</evidence>
<keyword evidence="9" id="KW-1185">Reference proteome</keyword>
<evidence type="ECO:0000313" key="9">
    <source>
        <dbReference type="Proteomes" id="UP000283003"/>
    </source>
</evidence>
<dbReference type="Pfam" id="PF07669">
    <property type="entry name" value="Eco57I"/>
    <property type="match status" value="1"/>
</dbReference>
<evidence type="ECO:0000256" key="6">
    <source>
        <dbReference type="SAM" id="Coils"/>
    </source>
</evidence>
<keyword evidence="2" id="KW-0489">Methyltransferase</keyword>
<dbReference type="EMBL" id="RXOL01000003">
    <property type="protein sequence ID" value="RVQ66943.1"/>
    <property type="molecule type" value="Genomic_DNA"/>
</dbReference>
<dbReference type="InterPro" id="IPR050953">
    <property type="entry name" value="N4_N6_ade-DNA_methylase"/>
</dbReference>
<dbReference type="Gene3D" id="3.40.50.150">
    <property type="entry name" value="Vaccinia Virus protein VP39"/>
    <property type="match status" value="1"/>
</dbReference>
<evidence type="ECO:0000259" key="7">
    <source>
        <dbReference type="Pfam" id="PF07669"/>
    </source>
</evidence>
<evidence type="ECO:0000313" key="8">
    <source>
        <dbReference type="EMBL" id="RVQ66943.1"/>
    </source>
</evidence>
<feature type="domain" description="Type II methyltransferase M.TaqI-like" evidence="7">
    <location>
        <begin position="658"/>
        <end position="847"/>
    </location>
</feature>
<name>A0A437GX21_9SPHN</name>
<evidence type="ECO:0000256" key="2">
    <source>
        <dbReference type="ARBA" id="ARBA00022603"/>
    </source>
</evidence>
<dbReference type="GO" id="GO:0006304">
    <property type="term" value="P:DNA modification"/>
    <property type="evidence" value="ECO:0007669"/>
    <property type="project" value="InterPro"/>
</dbReference>
<dbReference type="SUPFAM" id="SSF53335">
    <property type="entry name" value="S-adenosyl-L-methionine-dependent methyltransferases"/>
    <property type="match status" value="1"/>
</dbReference>
<keyword evidence="6" id="KW-0175">Coiled coil</keyword>
<sequence length="1348" mass="148988">MFLEDLQARPLNLAIDGLTPRGLHLGKGDLGLEIVVLESGGRPNAGKLVEAWKGRRGSRACPVLVVALHQDSASIAGPTGEDLPVHHDLDPYVVERLCKVALDLPDRHAALQFLANALPSLETAVPGLRNQGLFALHELTVDAPRQPDWMAAVQRGRSMIGAEGQQLLMQLGFAADRIDNLTQVLKAKDRRVALAILLDKSDVPEAATARYGNLSPVSYALHKADQQSLDWVVTVQGDRLRLYPAKGGKGVGRRGRAETYLELQTSLLSETHAGYLPLLFSSDALLPDGSVDKLLEASARFASELAKGLRDRIYTSVVPRLAEGVARARNLQRPTAEDLDLTYRMALTLLFRLLFIAYAEDRDLLPYRLSEQYRRASLKQLAQDLGAAWADRTPVGDGSGYWARVKLICDAIEKGDPRLSVPAYNGGLFTTDPQVSRAGATLDGITLADSVFEPALRDLLLAQEEGGLQPVDFRSLGVREFGTIYEGLLESELSVAEQDLAVDAQGNYIPARGSQPLVVRHGEVYLHNRSGARKSSGSYFTKSFAVEHLLDRALVPALNEHLNRVRALPEMDAAEAFFDFRVADIAMGSAHFLVAAIDRIEKAFTGYLAVPDAPGSAGIRRQLHDLKQAARASLGEIAADQMPFEDSQLLRRLIARRCIYGVDMNPMAVDLARLGIWIHTFVPGLPLSVLDHNLVLGNALVGVGTIQEIRDAIEAEGVGLFNVNADKLLSAAARPLQRMANSADATLAEVKQAREAMAEAKAAVAEAKALCDLVTARDLVEPDDRVQFEAIEDSWGRLEHLPETRAAREVLDGLRPFHFPVAFPEVFLRPRAGFDVLLGNPPWKEATLEDHAFWARHFPGLRGMAAAQMEQERERLRAARPDLQRLLEREMGTVAKFRRALTSGAYPGMGTGDPDTYKAFCWRFWNLTVAAGGYIGIVLPRSAFSAKGSEKFRLQMFEASSSVDICMVHNKAGWVFDEAEHRYTMAFAAITRGEPEGYAVTLRGPYSDMERYKVGIEGVGADYTVADILSWNDTASLPLLPTDASLSVFAQLRKAPRLDLNDGLSWRARPDGEMHATAQKPLMDQSGTTPEGYWPVFKGESFEHWNPDRGSDYYYAWADPGPALAWLQQKRSRARKGSAHAEFSRSWRADPRNLPPNRARIIFRDIARSTDTRTLIAALAPPRVFLTNKAPYLLWPRGDEQDQAYLLGVMSSRSLDWYARRFVEIGMNFYIFNPFPVPRPSREHPLWQRCVAIAGRLACPDDRFVDWAAAVGVEVGPLSTEEKKVMTDELDAVVAHLYGLTADQLSHIFESFHEGWDYAPRLAAVMRHYEAHSRAAAANRHLIPHLVD</sequence>
<evidence type="ECO:0000256" key="3">
    <source>
        <dbReference type="ARBA" id="ARBA00022679"/>
    </source>
</evidence>
<keyword evidence="4" id="KW-0949">S-adenosyl-L-methionine</keyword>
<gene>
    <name evidence="8" type="ORF">EKN06_08315</name>
</gene>
<feature type="coiled-coil region" evidence="6">
    <location>
        <begin position="736"/>
        <end position="770"/>
    </location>
</feature>
<dbReference type="GO" id="GO:0009007">
    <property type="term" value="F:site-specific DNA-methyltransferase (adenine-specific) activity"/>
    <property type="evidence" value="ECO:0007669"/>
    <property type="project" value="UniProtKB-EC"/>
</dbReference>
<dbReference type="PANTHER" id="PTHR33841:SF1">
    <property type="entry name" value="DNA METHYLTRANSFERASE A"/>
    <property type="match status" value="1"/>
</dbReference>
<evidence type="ECO:0000256" key="4">
    <source>
        <dbReference type="ARBA" id="ARBA00022691"/>
    </source>
</evidence>
<accession>A0A437GX21</accession>
<comment type="caution">
    <text evidence="8">The sequence shown here is derived from an EMBL/GenBank/DDBJ whole genome shotgun (WGS) entry which is preliminary data.</text>
</comment>